<dbReference type="AlphaFoldDB" id="A0A0F7KRC9"/>
<sequence>MLEDDATAMICLRPDFPAEDVRTIIHRLEGSQALVPGFIPAPAGFLRLETITYAALIEGVQTVVMPDRNIVSRMARIARTGLARPAEPTSQLAAEIMALCQTVDFDIEPSIAFHELAHRQGNDAALEELSWFRVADQNRHQTWLDIALGRASKLPVLSPAAKGFVDLAAPLNRWVRNYAVALKIASLELSPLARRAKARALFEWMVSDFIVAGPAAMFATMYLSPRAARARMMKHLRSPDRERALAGIRNAAWDITYLSEFVQRVKTANYNSQRFILATGDRTMAELASLLFLDIETLDGFRRILSSAIVPWWGDDAPYVAKLICDAIEVGEAREPPTSPSRDYVGDLIVAGETEIRERQRA</sequence>
<protein>
    <submittedName>
        <fullName evidence="1">Uncharacterized protein</fullName>
    </submittedName>
</protein>
<evidence type="ECO:0000313" key="2">
    <source>
        <dbReference type="Proteomes" id="UP000034392"/>
    </source>
</evidence>
<dbReference type="EMBL" id="CP011452">
    <property type="protein sequence ID" value="AKH43018.1"/>
    <property type="molecule type" value="Genomic_DNA"/>
</dbReference>
<dbReference type="Proteomes" id="UP000034392">
    <property type="component" value="Chromosome"/>
</dbReference>
<reference evidence="1" key="1">
    <citation type="submission" date="2015-05" db="EMBL/GenBank/DDBJ databases">
        <title>The complete genome of Altererythrobacter atlanticus strain 26DY36.</title>
        <authorList>
            <person name="Wu Y.-H."/>
            <person name="Cheng H."/>
            <person name="Wu X.-W."/>
        </authorList>
    </citation>
    <scope>NUCLEOTIDE SEQUENCE [LARGE SCALE GENOMIC DNA]</scope>
    <source>
        <strain evidence="1">26DY36</strain>
    </source>
</reference>
<dbReference type="PATRIC" id="fig|1267766.3.peg.2005"/>
<dbReference type="RefSeq" id="WP_053833522.1">
    <property type="nucleotide sequence ID" value="NZ_CP011452.2"/>
</dbReference>
<name>A0A0F7KRC9_9SPHN</name>
<gene>
    <name evidence="1" type="ORF">WYH_01983</name>
</gene>
<dbReference type="STRING" id="1267766.WYH_01983"/>
<dbReference type="KEGG" id="aay:WYH_01983"/>
<accession>A0A0F7KRC9</accession>
<proteinExistence type="predicted"/>
<evidence type="ECO:0000313" key="1">
    <source>
        <dbReference type="EMBL" id="AKH43018.1"/>
    </source>
</evidence>
<keyword evidence="2" id="KW-1185">Reference proteome</keyword>
<organism evidence="1 2">
    <name type="scientific">Croceibacterium atlanticum</name>
    <dbReference type="NCBI Taxonomy" id="1267766"/>
    <lineage>
        <taxon>Bacteria</taxon>
        <taxon>Pseudomonadati</taxon>
        <taxon>Pseudomonadota</taxon>
        <taxon>Alphaproteobacteria</taxon>
        <taxon>Sphingomonadales</taxon>
        <taxon>Erythrobacteraceae</taxon>
        <taxon>Croceibacterium</taxon>
    </lineage>
</organism>